<sequence length="74" mass="8363">MMTKEEYIEALQGVKRPLIKAHDEIAGVADFMEARLQTEKEFADSRVYGTVCYALGILEEQITSIGNQITKLKK</sequence>
<dbReference type="Proteomes" id="UP000244905">
    <property type="component" value="Unassembled WGS sequence"/>
</dbReference>
<reference evidence="2" key="1">
    <citation type="submission" date="2018-02" db="EMBL/GenBank/DDBJ databases">
        <authorList>
            <person name="Clavel T."/>
            <person name="Strowig T."/>
        </authorList>
    </citation>
    <scope>NUCLEOTIDE SEQUENCE [LARGE SCALE GENOMIC DNA]</scope>
    <source>
        <strain evidence="2">DSM 103720</strain>
    </source>
</reference>
<dbReference type="RefSeq" id="WP_107033039.1">
    <property type="nucleotide sequence ID" value="NZ_PUEC01000029.1"/>
</dbReference>
<keyword evidence="2" id="KW-1185">Reference proteome</keyword>
<dbReference type="AlphaFoldDB" id="A0A2V1INA4"/>
<organism evidence="1 2">
    <name type="scientific">Duncaniella muris</name>
    <dbReference type="NCBI Taxonomy" id="2094150"/>
    <lineage>
        <taxon>Bacteria</taxon>
        <taxon>Pseudomonadati</taxon>
        <taxon>Bacteroidota</taxon>
        <taxon>Bacteroidia</taxon>
        <taxon>Bacteroidales</taxon>
        <taxon>Muribaculaceae</taxon>
        <taxon>Duncaniella</taxon>
    </lineage>
</organism>
<dbReference type="EMBL" id="PUEC01000029">
    <property type="protein sequence ID" value="PWB00886.1"/>
    <property type="molecule type" value="Genomic_DNA"/>
</dbReference>
<name>A0A2V1INA4_9BACT</name>
<accession>A0A2V1INA4</accession>
<dbReference type="GeneID" id="82526904"/>
<protein>
    <submittedName>
        <fullName evidence="1">Uncharacterized protein</fullName>
    </submittedName>
</protein>
<evidence type="ECO:0000313" key="1">
    <source>
        <dbReference type="EMBL" id="PWB00886.1"/>
    </source>
</evidence>
<evidence type="ECO:0000313" key="2">
    <source>
        <dbReference type="Proteomes" id="UP000244905"/>
    </source>
</evidence>
<gene>
    <name evidence="1" type="ORF">C5O23_11230</name>
</gene>
<comment type="caution">
    <text evidence="1">The sequence shown here is derived from an EMBL/GenBank/DDBJ whole genome shotgun (WGS) entry which is preliminary data.</text>
</comment>
<proteinExistence type="predicted"/>